<reference evidence="4" key="3">
    <citation type="journal article" date="2021" name="Microorganisms">
        <title>Genomes of Anguillid Herpesvirus 1 Strains Reveal Evolutionary Disparities and Low Genetic Diversity in the Genus Cyprinivirus.</title>
        <authorList>
            <person name="Donohoe O."/>
            <person name="Zhang H."/>
            <person name="Delrez N."/>
            <person name="Gao Y."/>
            <person name="Suarez N.M."/>
            <person name="Davison A.J."/>
            <person name="Vanderplasschen A."/>
        </authorList>
    </citation>
    <scope>NUCLEOTIDE SEQUENCE</scope>
    <source>
        <strain evidence="2">500138</strain>
        <strain evidence="4">DK-200249</strain>
        <strain evidence="3">DK-2008-50-66-1</strain>
        <strain evidence="5">DK-205223-2</strain>
        <strain evidence="6">HVA 486123</strain>
    </source>
</reference>
<dbReference type="EMBL" id="MW580849">
    <property type="protein sequence ID" value="QRM16395.1"/>
    <property type="molecule type" value="Genomic_DNA"/>
</dbReference>
<proteinExistence type="predicted"/>
<dbReference type="EMBL" id="MW580851">
    <property type="protein sequence ID" value="QRM16654.1"/>
    <property type="molecule type" value="Genomic_DNA"/>
</dbReference>
<gene>
    <name evidence="4" type="primary">ORF100</name>
    <name evidence="1" type="ORF">AngHV1_ORF100</name>
</gene>
<evidence type="ECO:0000313" key="7">
    <source>
        <dbReference type="Proteomes" id="UP000011239"/>
    </source>
</evidence>
<organism evidence="4">
    <name type="scientific">Anguillid herpesvirus 1</name>
    <dbReference type="NCBI Taxonomy" id="150286"/>
    <lineage>
        <taxon>Viruses</taxon>
        <taxon>Duplodnaviria</taxon>
        <taxon>Heunggongvirae</taxon>
        <taxon>Peploviricota</taxon>
        <taxon>Herviviricetes</taxon>
        <taxon>Herpesvirales</taxon>
        <taxon>Alloherpesviridae</taxon>
        <taxon>Cyvirus</taxon>
        <taxon>Cyvirus anguillidallo1</taxon>
    </lineage>
</organism>
<dbReference type="Proteomes" id="UP000011239">
    <property type="component" value="Segment"/>
</dbReference>
<sequence length="691" mass="76593">MSHTTQSIAHQFLLGVMERERVKYARRLHKLKRNRIKAQQGLKPADKDHLIVALEAETTAMERTDPIILGPGNHYSKVLRTTQRDVVFACVFNKILTDVNLCDLINKALVNAVFLSDTASLEPVDWGTGLPPQTTKQDGDMAVLRITLAQLEQYITDSFKVYLTEFFRNYFLYQTVYSCIPYTFIKTTDVDLADPPQYTEIKHFDQTIAKIEQSLLAAIQAPSIDRRNLITGAFDLIEQMPQTIKTVLTELFEMLASITSKSFIQTSGMVRLICLMVRITDGYIPYIPPFENRITVAYDGVTKECGGVDDQLRIYRVFMLNTDPLASITNVAEALKVTEQFEIGFRNLTGTVFDSNRYLITGPKEGAEQQAHTETKNDVIKALFHSNDIMAAAEHLDVVDNSLLSKLKASSMPAVDGNVDRRALGQLVTKSILDAAGDRAKATVVKDYMFELKHKVDDAKVLIKVMGLVSNIPRQQHADRDRAVTAARTLIDTIVDEEFKQAAMHIFSSRVAGADGAVGGLRHIHLATPATNIQAFDTKVAVSDISELLGVWHGYWRMVLLSESLFSQRENIITYKGKGNKGVEADRLDSGSIKHTVDRVAQLLNTAGYIACVDAIKSVTIDEIHKYTLYLNPNSLAVLLSNASGLSISAFDTSLIRQFQFSAIGGQSLAKQSMNASSGFKSTQAPAKQAV</sequence>
<dbReference type="GeneID" id="8683532"/>
<evidence type="ECO:0000313" key="3">
    <source>
        <dbReference type="EMBL" id="QRM16523.1"/>
    </source>
</evidence>
<reference evidence="1 7" key="1">
    <citation type="journal article" date="2010" name="J. Gen. Virol.">
        <title>Complete genome sequence and taxonomic position of anguillid herpesvirus 1.</title>
        <authorList>
            <person name="van Beurden S.J."/>
            <person name="Bossers A."/>
            <person name="Voorbergen-Laarman M.H."/>
            <person name="Haenen O.L."/>
            <person name="Peters S."/>
            <person name="Abma-Henkens M.H."/>
            <person name="Peeters B.P."/>
            <person name="Rottier P.J."/>
            <person name="Engelsma M.Y."/>
        </authorList>
    </citation>
    <scope>NUCLEOTIDE SEQUENCE [LARGE SCALE GENOMIC DNA]</scope>
    <source>
        <strain evidence="1">500138</strain>
        <strain evidence="7">Isolate Anguilla anguilla/Netherlands/500138/1998</strain>
    </source>
</reference>
<protein>
    <submittedName>
        <fullName evidence="4">Protein Allo37</fullName>
    </submittedName>
</protein>
<dbReference type="EMBL" id="FJ940765">
    <property type="protein sequence ID" value="ADA57863.2"/>
    <property type="molecule type" value="Genomic_DNA"/>
</dbReference>
<evidence type="ECO:0000313" key="1">
    <source>
        <dbReference type="EMBL" id="ADA57863.2"/>
    </source>
</evidence>
<evidence type="ECO:0000313" key="6">
    <source>
        <dbReference type="EMBL" id="QRM17048.1"/>
    </source>
</evidence>
<evidence type="ECO:0000313" key="2">
    <source>
        <dbReference type="EMBL" id="QRM16395.1"/>
    </source>
</evidence>
<keyword evidence="7" id="KW-1185">Reference proteome</keyword>
<accession>D2E8F1</accession>
<dbReference type="KEGG" id="vg:8683532"/>
<accession>A0A1J0REN9</accession>
<dbReference type="EMBL" id="MW580854">
    <property type="protein sequence ID" value="QRM17048.1"/>
    <property type="molecule type" value="Genomic_DNA"/>
</dbReference>
<dbReference type="EMBL" id="MW580852">
    <property type="protein sequence ID" value="QRM16787.1"/>
    <property type="molecule type" value="Genomic_DNA"/>
</dbReference>
<evidence type="ECO:0000313" key="5">
    <source>
        <dbReference type="EMBL" id="QRM16787.1"/>
    </source>
</evidence>
<dbReference type="OrthoDB" id="1588at10239"/>
<reference evidence="4" key="4">
    <citation type="submission" date="2021-02" db="EMBL/GenBank/DDBJ databases">
        <authorList>
            <person name="Vanderplasschen A.F.C."/>
            <person name="Davison A.J."/>
        </authorList>
    </citation>
    <scope>NUCLEOTIDE SEQUENCE</scope>
    <source>
        <strain evidence="2">500138</strain>
        <strain evidence="4">DK-200249</strain>
        <strain evidence="3">DK-2008-50-66-1</strain>
        <strain evidence="5">DK-205223-2</strain>
        <strain evidence="6">HVA 486123</strain>
    </source>
</reference>
<dbReference type="RefSeq" id="YP_003358239.2">
    <property type="nucleotide sequence ID" value="NC_013668.3"/>
</dbReference>
<reference evidence="1" key="2">
    <citation type="submission" date="2012-05" db="EMBL/GenBank/DDBJ databases">
        <authorList>
            <person name="van Beurden S.J."/>
            <person name="Gatherer D."/>
            <person name="Tuzi K."/>
            <person name="Herzyk P."/>
            <person name="Galbraith J."/>
            <person name="Peeters B.P.H."/>
            <person name="Rottier P.J.M."/>
            <person name="Engelsma M.Y."/>
            <person name="Davison A.J."/>
        </authorList>
    </citation>
    <scope>NUCLEOTIDE SEQUENCE</scope>
    <source>
        <strain evidence="1">500138</strain>
    </source>
</reference>
<evidence type="ECO:0000313" key="4">
    <source>
        <dbReference type="EMBL" id="QRM16654.1"/>
    </source>
</evidence>
<dbReference type="EMBL" id="MW580850">
    <property type="protein sequence ID" value="QRM16523.1"/>
    <property type="molecule type" value="Genomic_DNA"/>
</dbReference>
<name>A0A1J0REN9_9VIRU</name>